<accession>A0A224Y6Z2</accession>
<reference evidence="3" key="1">
    <citation type="journal article" date="2017" name="Parasit. Vectors">
        <title>Sialotranscriptomics of Rhipicephalus zambeziensis reveals intricate expression profiles of secretory proteins and suggests tight temporal transcriptional regulation during blood-feeding.</title>
        <authorList>
            <person name="de Castro M.H."/>
            <person name="de Klerk D."/>
            <person name="Pienaar R."/>
            <person name="Rees D.J.G."/>
            <person name="Mans B.J."/>
        </authorList>
    </citation>
    <scope>NUCLEOTIDE SEQUENCE</scope>
    <source>
        <tissue evidence="3">Salivary glands</tissue>
    </source>
</reference>
<feature type="region of interest" description="Disordered" evidence="1">
    <location>
        <begin position="148"/>
        <end position="318"/>
    </location>
</feature>
<evidence type="ECO:0000313" key="3">
    <source>
        <dbReference type="EMBL" id="MAA11279.1"/>
    </source>
</evidence>
<dbReference type="AlphaFoldDB" id="A0A224Y6Z2"/>
<feature type="signal peptide" evidence="2">
    <location>
        <begin position="1"/>
        <end position="22"/>
    </location>
</feature>
<evidence type="ECO:0000256" key="1">
    <source>
        <dbReference type="SAM" id="MobiDB-lite"/>
    </source>
</evidence>
<feature type="chain" id="PRO_5012691423" evidence="2">
    <location>
        <begin position="23"/>
        <end position="318"/>
    </location>
</feature>
<feature type="compositionally biased region" description="Gly residues" evidence="1">
    <location>
        <begin position="286"/>
        <end position="298"/>
    </location>
</feature>
<keyword evidence="2" id="KW-0732">Signal</keyword>
<protein>
    <submittedName>
        <fullName evidence="3">7DB family member</fullName>
    </submittedName>
</protein>
<organism evidence="3">
    <name type="scientific">Rhipicephalus zambeziensis</name>
    <dbReference type="NCBI Taxonomy" id="60191"/>
    <lineage>
        <taxon>Eukaryota</taxon>
        <taxon>Metazoa</taxon>
        <taxon>Ecdysozoa</taxon>
        <taxon>Arthropoda</taxon>
        <taxon>Chelicerata</taxon>
        <taxon>Arachnida</taxon>
        <taxon>Acari</taxon>
        <taxon>Parasitiformes</taxon>
        <taxon>Ixodida</taxon>
        <taxon>Ixodoidea</taxon>
        <taxon>Ixodidae</taxon>
        <taxon>Rhipicephalinae</taxon>
        <taxon>Rhipicephalus</taxon>
        <taxon>Rhipicephalus</taxon>
    </lineage>
</organism>
<name>A0A224Y6Z2_9ACAR</name>
<evidence type="ECO:0000256" key="2">
    <source>
        <dbReference type="SAM" id="SignalP"/>
    </source>
</evidence>
<sequence>MDTTARNVLALSALILLPLLEAYCPRLAPDVISGKIIPCRYLCIRINFFELPSIILSTERDGVLCSTLLLRRRGVCKNGGCIPFDSEEYKGAFGKAFSAVDKFASGVFRKIAPTPGEPSGPIVDTRLYTGSSSTTVGPLVPVGNTMPSPPAARPIAGVPPTDTGLPFPPKTKTEPTGKSPETGKIPSIYPNLRPSAETAGIGTVSLGGVPPVSSPFTGPPGGKSASQASPTPIALPTPGASPGLVSNNGPGSSGVPIGASPSAPTNVPFKAGSPTVKSAEGSAGAASGGASGAGGGPSQGPSTNAEATSLASIYGLPS</sequence>
<dbReference type="EMBL" id="GFPF01000133">
    <property type="protein sequence ID" value="MAA11279.1"/>
    <property type="molecule type" value="Transcribed_RNA"/>
</dbReference>
<proteinExistence type="predicted"/>